<evidence type="ECO:0000313" key="6">
    <source>
        <dbReference type="EMBL" id="CAB4964306.1"/>
    </source>
</evidence>
<feature type="transmembrane region" description="Helical" evidence="1">
    <location>
        <begin position="40"/>
        <end position="63"/>
    </location>
</feature>
<dbReference type="EMBL" id="CAEZXD010000028">
    <property type="protein sequence ID" value="CAB4679575.1"/>
    <property type="molecule type" value="Genomic_DNA"/>
</dbReference>
<evidence type="ECO:0000256" key="1">
    <source>
        <dbReference type="SAM" id="Phobius"/>
    </source>
</evidence>
<reference evidence="3" key="1">
    <citation type="submission" date="2020-05" db="EMBL/GenBank/DDBJ databases">
        <authorList>
            <person name="Chiriac C."/>
            <person name="Salcher M."/>
            <person name="Ghai R."/>
            <person name="Kavagutti S V."/>
        </authorList>
    </citation>
    <scope>NUCLEOTIDE SEQUENCE</scope>
</reference>
<dbReference type="EMBL" id="CAFBPT010000003">
    <property type="protein sequence ID" value="CAB5026458.1"/>
    <property type="molecule type" value="Genomic_DNA"/>
</dbReference>
<sequence>MGLIFNVIHTALNIFILAMVGRLILDYARIFAASWRPKGIVLAIAEFIYAVTDPIVNFVRRFVPPLRLGPVSLDLSFIVIFFGAQLLSSFVSSIARSI</sequence>
<dbReference type="Pfam" id="PF02325">
    <property type="entry name" value="CCB3_YggT"/>
    <property type="match status" value="1"/>
</dbReference>
<dbReference type="EMBL" id="CAEZYD010000014">
    <property type="protein sequence ID" value="CAB4714085.1"/>
    <property type="molecule type" value="Genomic_DNA"/>
</dbReference>
<keyword evidence="1" id="KW-0472">Membrane</keyword>
<dbReference type="EMBL" id="CAFAAZ010000005">
    <property type="protein sequence ID" value="CAB4820436.1"/>
    <property type="molecule type" value="Genomic_DNA"/>
</dbReference>
<keyword evidence="1" id="KW-0812">Transmembrane</keyword>
<evidence type="ECO:0000313" key="3">
    <source>
        <dbReference type="EMBL" id="CAB4714085.1"/>
    </source>
</evidence>
<dbReference type="EMBL" id="CAFBMA010000005">
    <property type="protein sequence ID" value="CAB4895630.1"/>
    <property type="molecule type" value="Genomic_DNA"/>
</dbReference>
<evidence type="ECO:0000313" key="2">
    <source>
        <dbReference type="EMBL" id="CAB4679575.1"/>
    </source>
</evidence>
<dbReference type="AlphaFoldDB" id="A0A6J6QYP7"/>
<gene>
    <name evidence="2" type="ORF">UFOPK2343_00992</name>
    <name evidence="3" type="ORF">UFOPK2652_00991</name>
    <name evidence="4" type="ORF">UFOPK3128_00750</name>
    <name evidence="5" type="ORF">UFOPK3511_00733</name>
    <name evidence="6" type="ORF">UFOPK3880_00658</name>
    <name evidence="7" type="ORF">UFOPK4146_00586</name>
</gene>
<dbReference type="EMBL" id="CAFBNU010000005">
    <property type="protein sequence ID" value="CAB4964306.1"/>
    <property type="molecule type" value="Genomic_DNA"/>
</dbReference>
<proteinExistence type="predicted"/>
<keyword evidence="1" id="KW-1133">Transmembrane helix</keyword>
<accession>A0A6J6QYP7</accession>
<name>A0A6J6QYP7_9ZZZZ</name>
<evidence type="ECO:0000313" key="7">
    <source>
        <dbReference type="EMBL" id="CAB5026458.1"/>
    </source>
</evidence>
<evidence type="ECO:0000313" key="4">
    <source>
        <dbReference type="EMBL" id="CAB4820436.1"/>
    </source>
</evidence>
<feature type="transmembrane region" description="Helical" evidence="1">
    <location>
        <begin position="6"/>
        <end position="28"/>
    </location>
</feature>
<feature type="transmembrane region" description="Helical" evidence="1">
    <location>
        <begin position="75"/>
        <end position="95"/>
    </location>
</feature>
<organism evidence="3">
    <name type="scientific">freshwater metagenome</name>
    <dbReference type="NCBI Taxonomy" id="449393"/>
    <lineage>
        <taxon>unclassified sequences</taxon>
        <taxon>metagenomes</taxon>
        <taxon>ecological metagenomes</taxon>
    </lineage>
</organism>
<evidence type="ECO:0000313" key="5">
    <source>
        <dbReference type="EMBL" id="CAB4895630.1"/>
    </source>
</evidence>
<protein>
    <submittedName>
        <fullName evidence="3">Unannotated protein</fullName>
    </submittedName>
</protein>
<dbReference type="GO" id="GO:0016020">
    <property type="term" value="C:membrane"/>
    <property type="evidence" value="ECO:0007669"/>
    <property type="project" value="InterPro"/>
</dbReference>
<dbReference type="InterPro" id="IPR003425">
    <property type="entry name" value="CCB3/YggT"/>
</dbReference>